<dbReference type="PROSITE" id="PS00070">
    <property type="entry name" value="ALDEHYDE_DEHYDR_CYS"/>
    <property type="match status" value="1"/>
</dbReference>
<organism evidence="3">
    <name type="scientific">hydrothermal vent metagenome</name>
    <dbReference type="NCBI Taxonomy" id="652676"/>
    <lineage>
        <taxon>unclassified sequences</taxon>
        <taxon>metagenomes</taxon>
        <taxon>ecological metagenomes</taxon>
    </lineage>
</organism>
<dbReference type="FunFam" id="3.40.309.10:FF:000009">
    <property type="entry name" value="Aldehyde dehydrogenase A"/>
    <property type="match status" value="1"/>
</dbReference>
<feature type="domain" description="Aldehyde dehydrogenase" evidence="2">
    <location>
        <begin position="5"/>
        <end position="466"/>
    </location>
</feature>
<keyword evidence="1 3" id="KW-0560">Oxidoreductase</keyword>
<evidence type="ECO:0000256" key="1">
    <source>
        <dbReference type="ARBA" id="ARBA00023002"/>
    </source>
</evidence>
<dbReference type="Gene3D" id="3.40.309.10">
    <property type="entry name" value="Aldehyde Dehydrogenase, Chain A, domain 2"/>
    <property type="match status" value="1"/>
</dbReference>
<dbReference type="InterPro" id="IPR016161">
    <property type="entry name" value="Ald_DH/histidinol_DH"/>
</dbReference>
<dbReference type="Gene3D" id="3.40.605.10">
    <property type="entry name" value="Aldehyde Dehydrogenase, Chain A, domain 1"/>
    <property type="match status" value="1"/>
</dbReference>
<dbReference type="EC" id="1.2.1.3" evidence="3"/>
<accession>A0A3B0Y111</accession>
<gene>
    <name evidence="3" type="ORF">MNBD_GAMMA10-2300</name>
</gene>
<reference evidence="3" key="1">
    <citation type="submission" date="2018-06" db="EMBL/GenBank/DDBJ databases">
        <authorList>
            <person name="Zhirakovskaya E."/>
        </authorList>
    </citation>
    <scope>NUCLEOTIDE SEQUENCE</scope>
</reference>
<dbReference type="PANTHER" id="PTHR11699">
    <property type="entry name" value="ALDEHYDE DEHYDROGENASE-RELATED"/>
    <property type="match status" value="1"/>
</dbReference>
<sequence length="473" mass="52096">MIKTEPIKLISPVEGVLLAERRPATEDEIKSALQTAVTAQLQCKSMTVAERAAFCHKAIDYMLENQHEIAREISLQMGRPIRYAKGELRGLEARARYMIDIAENALLDIAIEKIPGYTRYISREPLGVVLVLAPWNYPYLTAVNSIIPALMAGNSVILKHSAQTLLCAERFYQAFAAAASQMGIANGMFQYLHLNHAQTATVIKHPSIAYIAFTGSVEGGRAVEKAAAGLFKPVALELGGKDPAYVMADANIDYSVENLLDGAFFNSGQSCCGVERIYVHDTVYNEFVEKYINGVYEYRLGNPLDEETTLGPVINIKSADYVREQIHQAVSMGAKTCIDTSRFSLKNIAEKSSRLYLPPQVLVGVNHNMSVMKDETFGPLVGIMKVANDEQAIKLMNDSAYGLTASIWTENLDRAVVLGDQLDCGTVFMNRCDYLDPALAWTGVKCSGRGCSLSVLAYQQLTRPKSFHLKTEI</sequence>
<dbReference type="PROSITE" id="PS00687">
    <property type="entry name" value="ALDEHYDE_DEHYDR_GLU"/>
    <property type="match status" value="1"/>
</dbReference>
<dbReference type="InterPro" id="IPR016163">
    <property type="entry name" value="Ald_DH_C"/>
</dbReference>
<proteinExistence type="predicted"/>
<protein>
    <submittedName>
        <fullName evidence="3">Aldehyde dehydrogenase</fullName>
        <ecNumber evidence="3">1.2.1.3</ecNumber>
    </submittedName>
</protein>
<dbReference type="AlphaFoldDB" id="A0A3B0Y111"/>
<evidence type="ECO:0000259" key="2">
    <source>
        <dbReference type="Pfam" id="PF00171"/>
    </source>
</evidence>
<name>A0A3B0Y111_9ZZZZ</name>
<dbReference type="GO" id="GO:0004029">
    <property type="term" value="F:aldehyde dehydrogenase (NAD+) activity"/>
    <property type="evidence" value="ECO:0007669"/>
    <property type="project" value="UniProtKB-EC"/>
</dbReference>
<dbReference type="Pfam" id="PF00171">
    <property type="entry name" value="Aldedh"/>
    <property type="match status" value="1"/>
</dbReference>
<dbReference type="InterPro" id="IPR016160">
    <property type="entry name" value="Ald_DH_CS_CYS"/>
</dbReference>
<dbReference type="EMBL" id="UOFJ01000494">
    <property type="protein sequence ID" value="VAW70103.1"/>
    <property type="molecule type" value="Genomic_DNA"/>
</dbReference>
<dbReference type="CDD" id="cd07102">
    <property type="entry name" value="ALDH_EDX86601"/>
    <property type="match status" value="1"/>
</dbReference>
<dbReference type="InterPro" id="IPR016162">
    <property type="entry name" value="Ald_DH_N"/>
</dbReference>
<dbReference type="SUPFAM" id="SSF53720">
    <property type="entry name" value="ALDH-like"/>
    <property type="match status" value="1"/>
</dbReference>
<dbReference type="InterPro" id="IPR015590">
    <property type="entry name" value="Aldehyde_DH_dom"/>
</dbReference>
<dbReference type="InterPro" id="IPR029510">
    <property type="entry name" value="Ald_DH_CS_GLU"/>
</dbReference>
<evidence type="ECO:0000313" key="3">
    <source>
        <dbReference type="EMBL" id="VAW70103.1"/>
    </source>
</evidence>